<dbReference type="Pfam" id="PF21848">
    <property type="entry name" value="DUF6907"/>
    <property type="match status" value="1"/>
</dbReference>
<accession>A0AAJ3DJH4</accession>
<keyword evidence="3" id="KW-1185">Reference proteome</keyword>
<gene>
    <name evidence="1" type="ORF">G3561_15470</name>
    <name evidence="2" type="ORF">GCE86_19710</name>
</gene>
<evidence type="ECO:0000313" key="2">
    <source>
        <dbReference type="EMBL" id="QGL49040.1"/>
    </source>
</evidence>
<dbReference type="EMBL" id="CP045309">
    <property type="protein sequence ID" value="QGL49040.1"/>
    <property type="molecule type" value="Genomic_DNA"/>
</dbReference>
<dbReference type="RefSeq" id="WP_154228317.1">
    <property type="nucleotide sequence ID" value="NZ_CP045309.1"/>
</dbReference>
<evidence type="ECO:0000313" key="1">
    <source>
        <dbReference type="EMBL" id="NES28939.1"/>
    </source>
</evidence>
<dbReference type="InterPro" id="IPR054202">
    <property type="entry name" value="DUF6907"/>
</dbReference>
<organism evidence="1 4">
    <name type="scientific">Micromonospora terminaliae</name>
    <dbReference type="NCBI Taxonomy" id="1914461"/>
    <lineage>
        <taxon>Bacteria</taxon>
        <taxon>Bacillati</taxon>
        <taxon>Actinomycetota</taxon>
        <taxon>Actinomycetes</taxon>
        <taxon>Micromonosporales</taxon>
        <taxon>Micromonosporaceae</taxon>
        <taxon>Micromonospora</taxon>
    </lineage>
</organism>
<dbReference type="Proteomes" id="UP000402241">
    <property type="component" value="Chromosome"/>
</dbReference>
<dbReference type="EMBL" id="JAAHBZ010000005">
    <property type="protein sequence ID" value="NES28939.1"/>
    <property type="molecule type" value="Genomic_DNA"/>
</dbReference>
<evidence type="ECO:0000313" key="3">
    <source>
        <dbReference type="Proteomes" id="UP000402241"/>
    </source>
</evidence>
<sequence>MSIIASAPVPAANRLIDADTAPNLTAIRRTDTNAGRFPTNQQYTGHAAVVHLPSAEDVALVERAAAVNPTGVHQLADAIRTGCPPWCSKDHRGHISEVDGFSIGLVHERIVSELTALDPTTFDDPATATVYVESTTEAGESAVAELITAPRVVLTVAEGPEGDYAGGENTGGWSGTPEQARALAAALLAAADLVDGGAR</sequence>
<proteinExistence type="predicted"/>
<evidence type="ECO:0000313" key="4">
    <source>
        <dbReference type="Proteomes" id="UP000477779"/>
    </source>
</evidence>
<reference evidence="1 4" key="2">
    <citation type="submission" date="2020-02" db="EMBL/GenBank/DDBJ databases">
        <title>WGS of Micromonospora spp. isolated from hot spring.</title>
        <authorList>
            <person name="Thawai C."/>
        </authorList>
    </citation>
    <scope>NUCLEOTIDE SEQUENCE [LARGE SCALE GENOMIC DNA]</scope>
    <source>
        <strain evidence="1 4">TMS7</strain>
    </source>
</reference>
<dbReference type="AlphaFoldDB" id="A0AAJ3DJH4"/>
<reference evidence="2 3" key="1">
    <citation type="submission" date="2019-10" db="EMBL/GenBank/DDBJ databases">
        <title>Genome Sequence of Micromonospora terminaliae DSM 101760.</title>
        <authorList>
            <person name="Guo L."/>
        </authorList>
    </citation>
    <scope>NUCLEOTIDE SEQUENCE [LARGE SCALE GENOMIC DNA]</scope>
    <source>
        <strain evidence="2 3">DSM 101760</strain>
    </source>
</reference>
<name>A0AAJ3DJH4_9ACTN</name>
<protein>
    <submittedName>
        <fullName evidence="1">Uncharacterized protein</fullName>
    </submittedName>
</protein>
<dbReference type="Proteomes" id="UP000477779">
    <property type="component" value="Unassembled WGS sequence"/>
</dbReference>